<comment type="caution">
    <text evidence="13">The sequence shown here is derived from an EMBL/GenBank/DDBJ whole genome shotgun (WGS) entry which is preliminary data.</text>
</comment>
<dbReference type="InterPro" id="IPR001412">
    <property type="entry name" value="aa-tRNA-synth_I_CS"/>
</dbReference>
<protein>
    <recommendedName>
        <fullName evidence="9">Arginine--tRNA ligase</fullName>
        <ecNumber evidence="9">6.1.1.19</ecNumber>
    </recommendedName>
    <alternativeName>
        <fullName evidence="9">Arginyl-tRNA synthetase</fullName>
        <shortName evidence="9">ArgRS</shortName>
    </alternativeName>
</protein>
<evidence type="ECO:0000256" key="4">
    <source>
        <dbReference type="ARBA" id="ARBA00022741"/>
    </source>
</evidence>
<evidence type="ECO:0000259" key="12">
    <source>
        <dbReference type="SMART" id="SM01016"/>
    </source>
</evidence>
<sequence length="575" mass="63007">MQQLAVNEELARRVVAALRRAFGIEMAPAGALVAVSTRDGVDYQCNLAMSLGKQLARPPREVAAEITAHLDLSDVAETPEIAGPGFLNFVLRREWLEQRLAGLAGDDRLGVAPAEAPRRIALDYSSPNVAKEMHVGHLRSTVLGDAIARLLRFAGHEVLPHNHLGDWGTPFGMLIEHLLDEPPAGHRGIGDLNAFYQAARRKFDSDEKFATRSRERVVQLQGGDPETLATWQELVDESTRHFNEVYRQLGVTLTDADIYGESFYNPSLAKVVDELEAEQLTEISDGAVCVFPEGFHNREGDRFPLIVRKRDGGYGYAATDLATAKYWTAERRATDLLYVVGAPQSQHFAMLFAVCRAAGWLDGVHAEHIGFGSVLGEDGKVMRTRAGETTKLADLLDEAVSQAAGIVAERSELGADEQRTVARAVGIGAVKYADLSGDRERDYVFAWDRMLAKDGNTSVYLQYAHARIESILAKASDRGERAPVQLAEPAERALALTLLRFGEAVRAAVSAYAPHKLCTYLYDTAVTFSRFYEQCPVLAAETTELRASRIQLAALTSRTLVLGLGLLGIEAPRRL</sequence>
<evidence type="ECO:0000259" key="11">
    <source>
        <dbReference type="SMART" id="SM00836"/>
    </source>
</evidence>
<feature type="short sequence motif" description="'HIGH' region" evidence="9">
    <location>
        <begin position="127"/>
        <end position="137"/>
    </location>
</feature>
<keyword evidence="3 9" id="KW-0436">Ligase</keyword>
<evidence type="ECO:0000256" key="1">
    <source>
        <dbReference type="ARBA" id="ARBA00005594"/>
    </source>
</evidence>
<evidence type="ECO:0000256" key="5">
    <source>
        <dbReference type="ARBA" id="ARBA00022840"/>
    </source>
</evidence>
<dbReference type="GO" id="GO:0016874">
    <property type="term" value="F:ligase activity"/>
    <property type="evidence" value="ECO:0007669"/>
    <property type="project" value="UniProtKB-KW"/>
</dbReference>
<keyword evidence="2 9" id="KW-0963">Cytoplasm</keyword>
<dbReference type="Gene3D" id="3.30.1360.70">
    <property type="entry name" value="Arginyl tRNA synthetase N-terminal domain"/>
    <property type="match status" value="1"/>
</dbReference>
<dbReference type="Gene3D" id="1.10.730.10">
    <property type="entry name" value="Isoleucyl-tRNA Synthetase, Domain 1"/>
    <property type="match status" value="1"/>
</dbReference>
<dbReference type="SUPFAM" id="SSF47323">
    <property type="entry name" value="Anticodon-binding domain of a subclass of class I aminoacyl-tRNA synthetases"/>
    <property type="match status" value="1"/>
</dbReference>
<keyword evidence="14" id="KW-1185">Reference proteome</keyword>
<organism evidence="13 14">
    <name type="scientific">Amycolatopsis ultiminotia</name>
    <dbReference type="NCBI Taxonomy" id="543629"/>
    <lineage>
        <taxon>Bacteria</taxon>
        <taxon>Bacillati</taxon>
        <taxon>Actinomycetota</taxon>
        <taxon>Actinomycetes</taxon>
        <taxon>Pseudonocardiales</taxon>
        <taxon>Pseudonocardiaceae</taxon>
        <taxon>Amycolatopsis</taxon>
    </lineage>
</organism>
<dbReference type="PRINTS" id="PR01038">
    <property type="entry name" value="TRNASYNTHARG"/>
</dbReference>
<dbReference type="Pfam" id="PF05746">
    <property type="entry name" value="DALR_1"/>
    <property type="match status" value="1"/>
</dbReference>
<evidence type="ECO:0000256" key="8">
    <source>
        <dbReference type="ARBA" id="ARBA00049339"/>
    </source>
</evidence>
<dbReference type="InterPro" id="IPR001278">
    <property type="entry name" value="Arg-tRNA-ligase"/>
</dbReference>
<dbReference type="SUPFAM" id="SSF52374">
    <property type="entry name" value="Nucleotidylyl transferase"/>
    <property type="match status" value="1"/>
</dbReference>
<accession>A0ABP6X4I1</accession>
<evidence type="ECO:0000313" key="14">
    <source>
        <dbReference type="Proteomes" id="UP001500689"/>
    </source>
</evidence>
<dbReference type="EMBL" id="BAAAZN010000011">
    <property type="protein sequence ID" value="GAA3560226.1"/>
    <property type="molecule type" value="Genomic_DNA"/>
</dbReference>
<dbReference type="InterPro" id="IPR008909">
    <property type="entry name" value="DALR_anticod-bd"/>
</dbReference>
<dbReference type="InterPro" id="IPR035684">
    <property type="entry name" value="ArgRS_core"/>
</dbReference>
<dbReference type="HAMAP" id="MF_00123">
    <property type="entry name" value="Arg_tRNA_synth"/>
    <property type="match status" value="1"/>
</dbReference>
<evidence type="ECO:0000256" key="6">
    <source>
        <dbReference type="ARBA" id="ARBA00022917"/>
    </source>
</evidence>
<dbReference type="SMART" id="SM01016">
    <property type="entry name" value="Arg_tRNA_synt_N"/>
    <property type="match status" value="1"/>
</dbReference>
<dbReference type="Pfam" id="PF03485">
    <property type="entry name" value="Arg_tRNA_synt_N"/>
    <property type="match status" value="1"/>
</dbReference>
<evidence type="ECO:0000256" key="7">
    <source>
        <dbReference type="ARBA" id="ARBA00023146"/>
    </source>
</evidence>
<evidence type="ECO:0000256" key="2">
    <source>
        <dbReference type="ARBA" id="ARBA00022490"/>
    </source>
</evidence>
<gene>
    <name evidence="13" type="primary">argS_1</name>
    <name evidence="9" type="synonym">argS</name>
    <name evidence="13" type="ORF">GCM10022222_49920</name>
</gene>
<dbReference type="InterPro" id="IPR036695">
    <property type="entry name" value="Arg-tRNA-synth_N_sf"/>
</dbReference>
<evidence type="ECO:0000256" key="9">
    <source>
        <dbReference type="HAMAP-Rule" id="MF_00123"/>
    </source>
</evidence>
<dbReference type="InterPro" id="IPR014729">
    <property type="entry name" value="Rossmann-like_a/b/a_fold"/>
</dbReference>
<evidence type="ECO:0000256" key="10">
    <source>
        <dbReference type="RuleBase" id="RU363038"/>
    </source>
</evidence>
<keyword evidence="7 9" id="KW-0030">Aminoacyl-tRNA synthetase</keyword>
<dbReference type="CDD" id="cd00671">
    <property type="entry name" value="ArgRS_core"/>
    <property type="match status" value="1"/>
</dbReference>
<comment type="subunit">
    <text evidence="9">Monomer.</text>
</comment>
<comment type="catalytic activity">
    <reaction evidence="8 9">
        <text>tRNA(Arg) + L-arginine + ATP = L-arginyl-tRNA(Arg) + AMP + diphosphate</text>
        <dbReference type="Rhea" id="RHEA:20301"/>
        <dbReference type="Rhea" id="RHEA-COMP:9658"/>
        <dbReference type="Rhea" id="RHEA-COMP:9673"/>
        <dbReference type="ChEBI" id="CHEBI:30616"/>
        <dbReference type="ChEBI" id="CHEBI:32682"/>
        <dbReference type="ChEBI" id="CHEBI:33019"/>
        <dbReference type="ChEBI" id="CHEBI:78442"/>
        <dbReference type="ChEBI" id="CHEBI:78513"/>
        <dbReference type="ChEBI" id="CHEBI:456215"/>
        <dbReference type="EC" id="6.1.1.19"/>
    </reaction>
</comment>
<dbReference type="SMART" id="SM00836">
    <property type="entry name" value="DALR_1"/>
    <property type="match status" value="1"/>
</dbReference>
<keyword evidence="5 9" id="KW-0067">ATP-binding</keyword>
<dbReference type="InterPro" id="IPR009080">
    <property type="entry name" value="tRNAsynth_Ia_anticodon-bd"/>
</dbReference>
<evidence type="ECO:0000256" key="3">
    <source>
        <dbReference type="ARBA" id="ARBA00022598"/>
    </source>
</evidence>
<feature type="domain" description="Arginyl tRNA synthetase N-terminal" evidence="12">
    <location>
        <begin position="8"/>
        <end position="91"/>
    </location>
</feature>
<keyword evidence="6 9" id="KW-0648">Protein biosynthesis</keyword>
<comment type="similarity">
    <text evidence="1 9 10">Belongs to the class-I aminoacyl-tRNA synthetase family.</text>
</comment>
<dbReference type="CDD" id="cd07956">
    <property type="entry name" value="Anticodon_Ia_Arg"/>
    <property type="match status" value="1"/>
</dbReference>
<dbReference type="PANTHER" id="PTHR11956:SF5">
    <property type="entry name" value="ARGININE--TRNA LIGASE, CYTOPLASMIC"/>
    <property type="match status" value="1"/>
</dbReference>
<name>A0ABP6X4I1_9PSEU</name>
<dbReference type="EC" id="6.1.1.19" evidence="9"/>
<dbReference type="NCBIfam" id="TIGR00456">
    <property type="entry name" value="argS"/>
    <property type="match status" value="1"/>
</dbReference>
<dbReference type="SUPFAM" id="SSF55190">
    <property type="entry name" value="Arginyl-tRNA synthetase (ArgRS), N-terminal 'additional' domain"/>
    <property type="match status" value="1"/>
</dbReference>
<reference evidence="14" key="1">
    <citation type="journal article" date="2019" name="Int. J. Syst. Evol. Microbiol.">
        <title>The Global Catalogue of Microorganisms (GCM) 10K type strain sequencing project: providing services to taxonomists for standard genome sequencing and annotation.</title>
        <authorList>
            <consortium name="The Broad Institute Genomics Platform"/>
            <consortium name="The Broad Institute Genome Sequencing Center for Infectious Disease"/>
            <person name="Wu L."/>
            <person name="Ma J."/>
        </authorList>
    </citation>
    <scope>NUCLEOTIDE SEQUENCE [LARGE SCALE GENOMIC DNA]</scope>
    <source>
        <strain evidence="14">JCM 16898</strain>
    </source>
</reference>
<dbReference type="Proteomes" id="UP001500689">
    <property type="component" value="Unassembled WGS sequence"/>
</dbReference>
<evidence type="ECO:0000313" key="13">
    <source>
        <dbReference type="EMBL" id="GAA3560226.1"/>
    </source>
</evidence>
<comment type="subcellular location">
    <subcellularLocation>
        <location evidence="9">Cytoplasm</location>
    </subcellularLocation>
</comment>
<proteinExistence type="inferred from homology"/>
<dbReference type="InterPro" id="IPR005148">
    <property type="entry name" value="Arg-tRNA-synth_N"/>
</dbReference>
<dbReference type="Pfam" id="PF00750">
    <property type="entry name" value="tRNA-synt_1d"/>
    <property type="match status" value="1"/>
</dbReference>
<feature type="domain" description="DALR anticodon binding" evidence="11">
    <location>
        <begin position="461"/>
        <end position="575"/>
    </location>
</feature>
<keyword evidence="4 9" id="KW-0547">Nucleotide-binding</keyword>
<dbReference type="RefSeq" id="WP_344863867.1">
    <property type="nucleotide sequence ID" value="NZ_BAAAZN010000011.1"/>
</dbReference>
<dbReference type="Gene3D" id="3.40.50.620">
    <property type="entry name" value="HUPs"/>
    <property type="match status" value="1"/>
</dbReference>
<dbReference type="PROSITE" id="PS00178">
    <property type="entry name" value="AA_TRNA_LIGASE_I"/>
    <property type="match status" value="1"/>
</dbReference>
<dbReference type="PANTHER" id="PTHR11956">
    <property type="entry name" value="ARGINYL-TRNA SYNTHETASE"/>
    <property type="match status" value="1"/>
</dbReference>